<evidence type="ECO:0000313" key="1">
    <source>
        <dbReference type="EMBL" id="MPC25886.1"/>
    </source>
</evidence>
<name>A0A5B7DY09_PORTR</name>
<accession>A0A5B7DY09</accession>
<dbReference type="EMBL" id="VSRR010001523">
    <property type="protein sequence ID" value="MPC25886.1"/>
    <property type="molecule type" value="Genomic_DNA"/>
</dbReference>
<proteinExistence type="predicted"/>
<dbReference type="AlphaFoldDB" id="A0A5B7DY09"/>
<organism evidence="1 2">
    <name type="scientific">Portunus trituberculatus</name>
    <name type="common">Swimming crab</name>
    <name type="synonym">Neptunus trituberculatus</name>
    <dbReference type="NCBI Taxonomy" id="210409"/>
    <lineage>
        <taxon>Eukaryota</taxon>
        <taxon>Metazoa</taxon>
        <taxon>Ecdysozoa</taxon>
        <taxon>Arthropoda</taxon>
        <taxon>Crustacea</taxon>
        <taxon>Multicrustacea</taxon>
        <taxon>Malacostraca</taxon>
        <taxon>Eumalacostraca</taxon>
        <taxon>Eucarida</taxon>
        <taxon>Decapoda</taxon>
        <taxon>Pleocyemata</taxon>
        <taxon>Brachyura</taxon>
        <taxon>Eubrachyura</taxon>
        <taxon>Portunoidea</taxon>
        <taxon>Portunidae</taxon>
        <taxon>Portuninae</taxon>
        <taxon>Portunus</taxon>
    </lineage>
</organism>
<protein>
    <submittedName>
        <fullName evidence="1">Uncharacterized protein</fullName>
    </submittedName>
</protein>
<keyword evidence="2" id="KW-1185">Reference proteome</keyword>
<comment type="caution">
    <text evidence="1">The sequence shown here is derived from an EMBL/GenBank/DDBJ whole genome shotgun (WGS) entry which is preliminary data.</text>
</comment>
<reference evidence="1 2" key="1">
    <citation type="submission" date="2019-05" db="EMBL/GenBank/DDBJ databases">
        <title>Another draft genome of Portunus trituberculatus and its Hox gene families provides insights of decapod evolution.</title>
        <authorList>
            <person name="Jeong J.-H."/>
            <person name="Song I."/>
            <person name="Kim S."/>
            <person name="Choi T."/>
            <person name="Kim D."/>
            <person name="Ryu S."/>
            <person name="Kim W."/>
        </authorList>
    </citation>
    <scope>NUCLEOTIDE SEQUENCE [LARGE SCALE GENOMIC DNA]</scope>
    <source>
        <tissue evidence="1">Muscle</tissue>
    </source>
</reference>
<evidence type="ECO:0000313" key="2">
    <source>
        <dbReference type="Proteomes" id="UP000324222"/>
    </source>
</evidence>
<gene>
    <name evidence="1" type="ORF">E2C01_019009</name>
</gene>
<sequence length="76" mass="8160">MDTPMNVYEYCTTPTVGLGSGAAAGVRAIFGDSLPLSAFRFSLFSVSLKKENELLRCDFGSFLCLEAEDRSGLSAQ</sequence>
<dbReference type="Proteomes" id="UP000324222">
    <property type="component" value="Unassembled WGS sequence"/>
</dbReference>